<keyword evidence="3" id="KW-1185">Reference proteome</keyword>
<dbReference type="Gene3D" id="3.20.20.140">
    <property type="entry name" value="Metal-dependent hydrolases"/>
    <property type="match status" value="1"/>
</dbReference>
<sequence>MYIDFHSHIDFYKDHELQKVYDDINENNIKVISCAMDEESYKKNFEFSKSCSNIIPTFGIHPWKITDKVPNLDIYDDYIKSSKIIGEVGLDFHWVEDKSTFELQIEVFKHFVKKAKTYDKFLNIHTKGAEKLVYDILNKENMLEKSIIHWYSGDFHTLNKFIDSNSYFTLSVDINTSQKSKEIAKLVPLDHILAETDGPTALEWVNGAYGMPSEIINVYNGMCSAKDIQLDELKYNITKTYNSILSK</sequence>
<dbReference type="Pfam" id="PF01026">
    <property type="entry name" value="TatD_DNase"/>
    <property type="match status" value="1"/>
</dbReference>
<keyword evidence="1" id="KW-0479">Metal-binding</keyword>
<evidence type="ECO:0000256" key="1">
    <source>
        <dbReference type="PIRSR" id="PIRSR005902-1"/>
    </source>
</evidence>
<feature type="binding site" evidence="1">
    <location>
        <position position="87"/>
    </location>
    <ligand>
        <name>a divalent metal cation</name>
        <dbReference type="ChEBI" id="CHEBI:60240"/>
        <label>1</label>
    </ligand>
</feature>
<dbReference type="PIRSF" id="PIRSF005902">
    <property type="entry name" value="DNase_TatD"/>
    <property type="match status" value="1"/>
</dbReference>
<evidence type="ECO:0000313" key="2">
    <source>
        <dbReference type="EMBL" id="MCR1821161.1"/>
    </source>
</evidence>
<dbReference type="PANTHER" id="PTHR46124">
    <property type="entry name" value="D-AMINOACYL-TRNA DEACYLASE"/>
    <property type="match status" value="1"/>
</dbReference>
<organism evidence="2 3">
    <name type="scientific">Terrisporobacter muris</name>
    <dbReference type="NCBI Taxonomy" id="2963284"/>
    <lineage>
        <taxon>Bacteria</taxon>
        <taxon>Bacillati</taxon>
        <taxon>Bacillota</taxon>
        <taxon>Clostridia</taxon>
        <taxon>Peptostreptococcales</taxon>
        <taxon>Peptostreptococcaceae</taxon>
        <taxon>Terrisporobacter</taxon>
    </lineage>
</organism>
<accession>A0A9X2S239</accession>
<gene>
    <name evidence="2" type="ORF">NSA58_00040</name>
</gene>
<dbReference type="RefSeq" id="WP_257559902.1">
    <property type="nucleotide sequence ID" value="NZ_JANKBY010000001.1"/>
</dbReference>
<feature type="binding site" evidence="1">
    <location>
        <position position="8"/>
    </location>
    <ligand>
        <name>a divalent metal cation</name>
        <dbReference type="ChEBI" id="CHEBI:60240"/>
        <label>1</label>
    </ligand>
</feature>
<dbReference type="GO" id="GO:0046872">
    <property type="term" value="F:metal ion binding"/>
    <property type="evidence" value="ECO:0007669"/>
    <property type="project" value="UniProtKB-KW"/>
</dbReference>
<dbReference type="InterPro" id="IPR032466">
    <property type="entry name" value="Metal_Hydrolase"/>
</dbReference>
<dbReference type="CDD" id="cd01310">
    <property type="entry name" value="TatD_DNAse"/>
    <property type="match status" value="1"/>
</dbReference>
<dbReference type="GO" id="GO:0016788">
    <property type="term" value="F:hydrolase activity, acting on ester bonds"/>
    <property type="evidence" value="ECO:0007669"/>
    <property type="project" value="InterPro"/>
</dbReference>
<proteinExistence type="predicted"/>
<comment type="caution">
    <text evidence="2">The sequence shown here is derived from an EMBL/GenBank/DDBJ whole genome shotgun (WGS) entry which is preliminary data.</text>
</comment>
<name>A0A9X2S239_9FIRM</name>
<feature type="binding site" evidence="1">
    <location>
        <position position="149"/>
    </location>
    <ligand>
        <name>a divalent metal cation</name>
        <dbReference type="ChEBI" id="CHEBI:60240"/>
        <label>2</label>
    </ligand>
</feature>
<feature type="binding site" evidence="1">
    <location>
        <position position="125"/>
    </location>
    <ligand>
        <name>a divalent metal cation</name>
        <dbReference type="ChEBI" id="CHEBI:60240"/>
        <label>2</label>
    </ligand>
</feature>
<dbReference type="InterPro" id="IPR001130">
    <property type="entry name" value="TatD-like"/>
</dbReference>
<dbReference type="PANTHER" id="PTHR46124:SF2">
    <property type="entry name" value="D-AMINOACYL-TRNA DEACYLASE"/>
    <property type="match status" value="1"/>
</dbReference>
<evidence type="ECO:0000313" key="3">
    <source>
        <dbReference type="Proteomes" id="UP001140817"/>
    </source>
</evidence>
<dbReference type="EMBL" id="JANKBY010000001">
    <property type="protein sequence ID" value="MCR1821161.1"/>
    <property type="molecule type" value="Genomic_DNA"/>
</dbReference>
<protein>
    <submittedName>
        <fullName evidence="2">TatD family hydrolase</fullName>
    </submittedName>
</protein>
<feature type="binding site" evidence="1">
    <location>
        <position position="6"/>
    </location>
    <ligand>
        <name>a divalent metal cation</name>
        <dbReference type="ChEBI" id="CHEBI:60240"/>
        <label>1</label>
    </ligand>
</feature>
<reference evidence="2" key="1">
    <citation type="submission" date="2022-07" db="EMBL/GenBank/DDBJ databases">
        <title>Enhanced cultured diversity of the mouse gut microbiota enables custom-made synthetic communities.</title>
        <authorList>
            <person name="Afrizal A."/>
        </authorList>
    </citation>
    <scope>NUCLEOTIDE SEQUENCE</scope>
    <source>
        <strain evidence="2">DSM 29186</strain>
    </source>
</reference>
<dbReference type="AlphaFoldDB" id="A0A9X2S239"/>
<dbReference type="Proteomes" id="UP001140817">
    <property type="component" value="Unassembled WGS sequence"/>
</dbReference>
<feature type="binding site" evidence="1">
    <location>
        <position position="197"/>
    </location>
    <ligand>
        <name>a divalent metal cation</name>
        <dbReference type="ChEBI" id="CHEBI:60240"/>
        <label>1</label>
    </ligand>
</feature>
<dbReference type="SUPFAM" id="SSF51556">
    <property type="entry name" value="Metallo-dependent hydrolases"/>
    <property type="match status" value="1"/>
</dbReference>
<keyword evidence="2" id="KW-0378">Hydrolase</keyword>